<gene>
    <name evidence="1" type="ORF">NCTC10783_04200</name>
</gene>
<reference evidence="1 2" key="1">
    <citation type="submission" date="2018-12" db="EMBL/GenBank/DDBJ databases">
        <authorList>
            <consortium name="Pathogen Informatics"/>
        </authorList>
    </citation>
    <scope>NUCLEOTIDE SEQUENCE [LARGE SCALE GENOMIC DNA]</scope>
    <source>
        <strain evidence="1 2">NCTC10783</strain>
    </source>
</reference>
<name>A0A3S4RPZ6_PSEFL</name>
<keyword evidence="1" id="KW-0378">Hydrolase</keyword>
<organism evidence="1 2">
    <name type="scientific">Pseudomonas fluorescens</name>
    <dbReference type="NCBI Taxonomy" id="294"/>
    <lineage>
        <taxon>Bacteria</taxon>
        <taxon>Pseudomonadati</taxon>
        <taxon>Pseudomonadota</taxon>
        <taxon>Gammaproteobacteria</taxon>
        <taxon>Pseudomonadales</taxon>
        <taxon>Pseudomonadaceae</taxon>
        <taxon>Pseudomonas</taxon>
    </lineage>
</organism>
<dbReference type="AlphaFoldDB" id="A0A3S4RPZ6"/>
<keyword evidence="1" id="KW-0031">Aminopeptidase</keyword>
<keyword evidence="1" id="KW-0645">Protease</keyword>
<evidence type="ECO:0000313" key="2">
    <source>
        <dbReference type="Proteomes" id="UP000278078"/>
    </source>
</evidence>
<dbReference type="Proteomes" id="UP000278078">
    <property type="component" value="Chromosome"/>
</dbReference>
<dbReference type="GO" id="GO:0004177">
    <property type="term" value="F:aminopeptidase activity"/>
    <property type="evidence" value="ECO:0007669"/>
    <property type="project" value="UniProtKB-KW"/>
</dbReference>
<protein>
    <submittedName>
        <fullName evidence="1">Aminopeptidase</fullName>
    </submittedName>
</protein>
<dbReference type="EMBL" id="LR134300">
    <property type="protein sequence ID" value="VEE48288.1"/>
    <property type="molecule type" value="Genomic_DNA"/>
</dbReference>
<proteinExistence type="predicted"/>
<accession>A0A3S4RPZ6</accession>
<sequence>MRKDKKQIIGEEISDESIKLFLGVEPADDTPPRCTS</sequence>
<evidence type="ECO:0000313" key="1">
    <source>
        <dbReference type="EMBL" id="VEE48288.1"/>
    </source>
</evidence>